<feature type="compositionally biased region" description="Pro residues" evidence="1">
    <location>
        <begin position="93"/>
        <end position="112"/>
    </location>
</feature>
<sequence>MTSFRLGSKLLSFLAIFLLVTGLFFSAIPASPASAGTTLTISVSGNVSQEVLYSFIEQLIDKYNLNPDEIIIKYAGTTSKYNPDNTNASDPITPTPQPQPVEPKPEPAPSPAPTGLSTDEQKMLNLVNQERQQVGLAPLKSNLELVRLARLKAQDMIDLGYFGHTSPTYGSPFDMINSAGIKYYYAGENLAGAYSVDVAHNALMNSDGHRANILNPNFKEVGIGIVDGGPYGKMFVQLFIG</sequence>
<evidence type="ECO:0000313" key="4">
    <source>
        <dbReference type="Proteomes" id="UP000199584"/>
    </source>
</evidence>
<dbReference type="EMBL" id="FOYM01000018">
    <property type="protein sequence ID" value="SFR09252.1"/>
    <property type="molecule type" value="Genomic_DNA"/>
</dbReference>
<name>A0A1I6DV81_9FIRM</name>
<dbReference type="InterPro" id="IPR035940">
    <property type="entry name" value="CAP_sf"/>
</dbReference>
<feature type="region of interest" description="Disordered" evidence="1">
    <location>
        <begin position="82"/>
        <end position="118"/>
    </location>
</feature>
<evidence type="ECO:0000256" key="1">
    <source>
        <dbReference type="SAM" id="MobiDB-lite"/>
    </source>
</evidence>
<organism evidence="3 4">
    <name type="scientific">Desulfoscipio geothermicus DSM 3669</name>
    <dbReference type="NCBI Taxonomy" id="1121426"/>
    <lineage>
        <taxon>Bacteria</taxon>
        <taxon>Bacillati</taxon>
        <taxon>Bacillota</taxon>
        <taxon>Clostridia</taxon>
        <taxon>Eubacteriales</taxon>
        <taxon>Desulfallaceae</taxon>
        <taxon>Desulfoscipio</taxon>
    </lineage>
</organism>
<accession>A0A1I6DV81</accession>
<protein>
    <submittedName>
        <fullName evidence="3">Uncharacterized protein, YkwD family</fullName>
    </submittedName>
</protein>
<feature type="domain" description="SCP" evidence="2">
    <location>
        <begin position="124"/>
        <end position="239"/>
    </location>
</feature>
<dbReference type="AlphaFoldDB" id="A0A1I6DV81"/>
<dbReference type="Proteomes" id="UP000199584">
    <property type="component" value="Unassembled WGS sequence"/>
</dbReference>
<dbReference type="Pfam" id="PF00188">
    <property type="entry name" value="CAP"/>
    <property type="match status" value="1"/>
</dbReference>
<evidence type="ECO:0000259" key="2">
    <source>
        <dbReference type="Pfam" id="PF00188"/>
    </source>
</evidence>
<dbReference type="Gene3D" id="3.40.33.10">
    <property type="entry name" value="CAP"/>
    <property type="match status" value="1"/>
</dbReference>
<keyword evidence="4" id="KW-1185">Reference proteome</keyword>
<dbReference type="CDD" id="cd05379">
    <property type="entry name" value="CAP_bacterial"/>
    <property type="match status" value="1"/>
</dbReference>
<proteinExistence type="predicted"/>
<dbReference type="InterPro" id="IPR014258">
    <property type="entry name" value="CAP_domain_YkwD-like"/>
</dbReference>
<dbReference type="RefSeq" id="WP_245779745.1">
    <property type="nucleotide sequence ID" value="NZ_FOYM01000018.1"/>
</dbReference>
<dbReference type="SUPFAM" id="SSF55797">
    <property type="entry name" value="PR-1-like"/>
    <property type="match status" value="1"/>
</dbReference>
<dbReference type="STRING" id="39060.SAMN05660706_11837"/>
<dbReference type="PANTHER" id="PTHR31157:SF1">
    <property type="entry name" value="SCP DOMAIN-CONTAINING PROTEIN"/>
    <property type="match status" value="1"/>
</dbReference>
<reference evidence="4" key="1">
    <citation type="submission" date="2016-10" db="EMBL/GenBank/DDBJ databases">
        <authorList>
            <person name="Varghese N."/>
            <person name="Submissions S."/>
        </authorList>
    </citation>
    <scope>NUCLEOTIDE SEQUENCE [LARGE SCALE GENOMIC DNA]</scope>
    <source>
        <strain evidence="4">DSM 3669</strain>
    </source>
</reference>
<dbReference type="InterPro" id="IPR014044">
    <property type="entry name" value="CAP_dom"/>
</dbReference>
<evidence type="ECO:0000313" key="3">
    <source>
        <dbReference type="EMBL" id="SFR09252.1"/>
    </source>
</evidence>
<dbReference type="PANTHER" id="PTHR31157">
    <property type="entry name" value="SCP DOMAIN-CONTAINING PROTEIN"/>
    <property type="match status" value="1"/>
</dbReference>
<gene>
    <name evidence="3" type="ORF">SAMN05660706_11837</name>
</gene>
<dbReference type="NCBIfam" id="TIGR02909">
    <property type="entry name" value="spore_YkwD"/>
    <property type="match status" value="1"/>
</dbReference>